<feature type="region of interest" description="Disordered" evidence="1">
    <location>
        <begin position="156"/>
        <end position="182"/>
    </location>
</feature>
<feature type="region of interest" description="Disordered" evidence="1">
    <location>
        <begin position="438"/>
        <end position="457"/>
    </location>
</feature>
<keyword evidence="3" id="KW-1185">Reference proteome</keyword>
<sequence length="549" mass="64344">MYIPVSELLLSPTHRSLVLALYKSLLRNIRHLPVPHQTSNQIEHPHREINRELQKLRNDPASYRKLLKTELEYSLQEEFRTGVPHNQFIGDILYKRLKRGVDLDEALLAVKESNEVKNWLVLLEKLVHYRLKRFRDQVWRGQNVEKMSKINERRNHNKSGLRHVSIKGPNKRPKNYNKLNPNEKLDRLASTLDESRANSWMVLCRFLKLSQQQSLIPNPFLLPNVTRDYNVKTDDLFSPSQILPGSTKMSIMKQAYDMEYVNGIIKPSLEYDINKRHYLEKLQQIVNEKGPQLVRVRMNTAGEVAIPIVNIPTNNTDKLREIALDTKWLVALYNTERVWNSLRNESLSKCGQIFLDGSVAVKRSGGFGLDERIFPRWYYDDLVEGEAIWEFIINKAGNDRVKSNDQKEYESILQSWMEPLDITPIVLKSKFNQLRSRHSDRKTLNQAQEENQHKQNSHYDLQVRRLNGITDSLEKNRVFKHSEIVNPDKVTKTYNEYLEKAKTPTKKTFPSGIPVLERIGMGKTLGDYIDEQDYHNFKFGKTFKPRFKL</sequence>
<dbReference type="GeneID" id="30994015"/>
<name>A0A1E4RR38_9ASCO</name>
<dbReference type="AlphaFoldDB" id="A0A1E4RR38"/>
<dbReference type="RefSeq" id="XP_020078753.1">
    <property type="nucleotide sequence ID" value="XM_020219465.1"/>
</dbReference>
<reference evidence="3" key="1">
    <citation type="submission" date="2016-05" db="EMBL/GenBank/DDBJ databases">
        <title>Comparative genomics of biotechnologically important yeasts.</title>
        <authorList>
            <consortium name="DOE Joint Genome Institute"/>
            <person name="Riley R."/>
            <person name="Haridas S."/>
            <person name="Wolfe K.H."/>
            <person name="Lopes M.R."/>
            <person name="Hittinger C.T."/>
            <person name="Goker M."/>
            <person name="Salamov A."/>
            <person name="Wisecaver J."/>
            <person name="Long T.M."/>
            <person name="Aerts A.L."/>
            <person name="Barry K."/>
            <person name="Choi C."/>
            <person name="Clum A."/>
            <person name="Coughlan A.Y."/>
            <person name="Deshpande S."/>
            <person name="Douglass A.P."/>
            <person name="Hanson S.J."/>
            <person name="Klenk H.-P."/>
            <person name="Labutti K."/>
            <person name="Lapidus A."/>
            <person name="Lindquist E."/>
            <person name="Lipzen A."/>
            <person name="Meier-Kolthoff J.P."/>
            <person name="Ohm R.A."/>
            <person name="Otillar R.P."/>
            <person name="Pangilinan J."/>
            <person name="Peng Y."/>
            <person name="Rokas A."/>
            <person name="Rosa C.A."/>
            <person name="Scheuner C."/>
            <person name="Sibirny A.A."/>
            <person name="Slot J.C."/>
            <person name="Stielow J.B."/>
            <person name="Sun H."/>
            <person name="Kurtzman C.P."/>
            <person name="Blackwell M."/>
            <person name="Grigoriev I.V."/>
            <person name="Jeffries T.W."/>
        </authorList>
    </citation>
    <scope>NUCLEOTIDE SEQUENCE [LARGE SCALE GENOMIC DNA]</scope>
    <source>
        <strain evidence="3">NRRL Y-1933</strain>
    </source>
</reference>
<gene>
    <name evidence="2" type="ORF">HYPBUDRAFT_131922</name>
</gene>
<accession>A0A1E4RR38</accession>
<organism evidence="2 3">
    <name type="scientific">Hyphopichia burtonii NRRL Y-1933</name>
    <dbReference type="NCBI Taxonomy" id="984485"/>
    <lineage>
        <taxon>Eukaryota</taxon>
        <taxon>Fungi</taxon>
        <taxon>Dikarya</taxon>
        <taxon>Ascomycota</taxon>
        <taxon>Saccharomycotina</taxon>
        <taxon>Pichiomycetes</taxon>
        <taxon>Debaryomycetaceae</taxon>
        <taxon>Hyphopichia</taxon>
    </lineage>
</organism>
<dbReference type="Proteomes" id="UP000095085">
    <property type="component" value="Unassembled WGS sequence"/>
</dbReference>
<feature type="compositionally biased region" description="Basic residues" evidence="1">
    <location>
        <begin position="156"/>
        <end position="175"/>
    </location>
</feature>
<proteinExistence type="predicted"/>
<evidence type="ECO:0000313" key="3">
    <source>
        <dbReference type="Proteomes" id="UP000095085"/>
    </source>
</evidence>
<protein>
    <submittedName>
        <fullName evidence="2">Uncharacterized protein</fullName>
    </submittedName>
</protein>
<evidence type="ECO:0000313" key="2">
    <source>
        <dbReference type="EMBL" id="ODV69686.1"/>
    </source>
</evidence>
<evidence type="ECO:0000256" key="1">
    <source>
        <dbReference type="SAM" id="MobiDB-lite"/>
    </source>
</evidence>
<dbReference type="EMBL" id="KV454538">
    <property type="protein sequence ID" value="ODV69686.1"/>
    <property type="molecule type" value="Genomic_DNA"/>
</dbReference>
<dbReference type="OrthoDB" id="4074633at2759"/>